<keyword evidence="3" id="KW-0597">Phosphoprotein</keyword>
<reference evidence="9" key="1">
    <citation type="submission" date="2016-05" db="EMBL/GenBank/DDBJ databases">
        <authorList>
            <person name="Naeem Raeece"/>
        </authorList>
    </citation>
    <scope>NUCLEOTIDE SEQUENCE [LARGE SCALE GENOMIC DNA]</scope>
</reference>
<dbReference type="InterPro" id="IPR007146">
    <property type="entry name" value="Sas10/Utp3/C1D"/>
</dbReference>
<dbReference type="Proteomes" id="UP000078555">
    <property type="component" value="Unassembled WGS sequence"/>
</dbReference>
<dbReference type="InterPro" id="IPR018972">
    <property type="entry name" value="Sas10_C_dom"/>
</dbReference>
<keyword evidence="4" id="KW-0539">Nucleus</keyword>
<dbReference type="AlphaFoldDB" id="A0A1A8Z059"/>
<feature type="coiled-coil region" evidence="5">
    <location>
        <begin position="638"/>
        <end position="667"/>
    </location>
</feature>
<evidence type="ECO:0000256" key="4">
    <source>
        <dbReference type="ARBA" id="ARBA00023242"/>
    </source>
</evidence>
<feature type="compositionally biased region" description="Polar residues" evidence="6">
    <location>
        <begin position="37"/>
        <end position="52"/>
    </location>
</feature>
<evidence type="ECO:0000313" key="9">
    <source>
        <dbReference type="Proteomes" id="UP000078555"/>
    </source>
</evidence>
<comment type="similarity">
    <text evidence="2">Belongs to the SAS10 family.</text>
</comment>
<dbReference type="Pfam" id="PF09368">
    <property type="entry name" value="Sas10"/>
    <property type="match status" value="1"/>
</dbReference>
<evidence type="ECO:0000256" key="2">
    <source>
        <dbReference type="ARBA" id="ARBA00010979"/>
    </source>
</evidence>
<dbReference type="EMBL" id="FLRD01000101">
    <property type="protein sequence ID" value="SBT37227.1"/>
    <property type="molecule type" value="Genomic_DNA"/>
</dbReference>
<organism evidence="8 9">
    <name type="scientific">Plasmodium ovale wallikeri</name>
    <dbReference type="NCBI Taxonomy" id="864142"/>
    <lineage>
        <taxon>Eukaryota</taxon>
        <taxon>Sar</taxon>
        <taxon>Alveolata</taxon>
        <taxon>Apicomplexa</taxon>
        <taxon>Aconoidasida</taxon>
        <taxon>Haemosporida</taxon>
        <taxon>Plasmodiidae</taxon>
        <taxon>Plasmodium</taxon>
        <taxon>Plasmodium (Plasmodium)</taxon>
    </lineage>
</organism>
<evidence type="ECO:0000256" key="1">
    <source>
        <dbReference type="ARBA" id="ARBA00004123"/>
    </source>
</evidence>
<proteinExistence type="inferred from homology"/>
<feature type="coiled-coil region" evidence="5">
    <location>
        <begin position="457"/>
        <end position="534"/>
    </location>
</feature>
<dbReference type="GO" id="GO:0032040">
    <property type="term" value="C:small-subunit processome"/>
    <property type="evidence" value="ECO:0007669"/>
    <property type="project" value="TreeGrafter"/>
</dbReference>
<comment type="subcellular location">
    <subcellularLocation>
        <location evidence="1">Nucleus</location>
    </subcellularLocation>
</comment>
<dbReference type="GO" id="GO:0000462">
    <property type="term" value="P:maturation of SSU-rRNA from tricistronic rRNA transcript (SSU-rRNA, 5.8S rRNA, LSU-rRNA)"/>
    <property type="evidence" value="ECO:0007669"/>
    <property type="project" value="TreeGrafter"/>
</dbReference>
<feature type="coiled-coil region" evidence="5">
    <location>
        <begin position="225"/>
        <end position="263"/>
    </location>
</feature>
<sequence>MKKKKSNYLPVDSSKIKFIENSESEDVEIEDNDDSDIQNLNSDDGILSSSNDESIDKSITGLGKGPIRNKKRKKNKSIAPDDADDDDEDGEEDYDEDGEDDGEDDEVVASKKSDNFVKISWKKDKRNYYQNESENSSSDNDEDNDERIKEAIYLNKKEKENLDENDYDLYNIYMKEKGHDTVDKEDMGHNLGVKENVIKRLISDMNDDLSGKKKKEIKSIKSKDKKEIEQIVMSEQEEYKILLKELSLNIQKVFNEINENKKLFEFKEINENNVSPSDINKNTLLYLKKKNETMLTYIIYITYYIFLKIMNCYSHSHPVLEKLIYMNTLISKTNELDNKIKFKIQQLNKSSGRQLGELDSTMRGHKGEPKKAKAGKLGNKEVQKGPVGEVDNDEMDNDDVNDDDVNDDDMDDDDVNDDDMDDDDVNDDEVVKGPKNKSEKYKVSKSIITEYTDSHIREKLKEEKRKKREQLRNERNAFLKEIKDMVSNRPEKIEEQNYLKKMEEKFMNFDEKILNKKMKALSKKKNKMKNLSNVGMTSNDLLKFVELPEMNEENDDSGKNFQEKKMFRNNINKIKQMNKNKLTDNDRNDDFVYFKKFNMNQSKGSMNHEKYDNPNKMMLGKTIRNEIDDENIKRMLNYKNEKKANRKLQLDRKNKEIRKKLVDAENEVNDRRIPNKSIIQNKGLVRKRKSTDGNARVHNKQKFMKKMKVYNSQHAKLKIHDNNYSGEKKGINPYLKKSIDIK</sequence>
<accession>A0A1A8Z059</accession>
<evidence type="ECO:0000259" key="7">
    <source>
        <dbReference type="Pfam" id="PF09368"/>
    </source>
</evidence>
<keyword evidence="5" id="KW-0175">Coiled coil</keyword>
<feature type="domain" description="Sas10 C-terminal" evidence="7">
    <location>
        <begin position="669"/>
        <end position="740"/>
    </location>
</feature>
<dbReference type="PANTHER" id="PTHR13237:SF8">
    <property type="entry name" value="SOMETHING ABOUT SILENCING PROTEIN 10"/>
    <property type="match status" value="1"/>
</dbReference>
<keyword evidence="9" id="KW-1185">Reference proteome</keyword>
<evidence type="ECO:0000256" key="5">
    <source>
        <dbReference type="SAM" id="Coils"/>
    </source>
</evidence>
<dbReference type="Pfam" id="PF04000">
    <property type="entry name" value="Sas10_Utp3"/>
    <property type="match status" value="1"/>
</dbReference>
<gene>
    <name evidence="8" type="ORF">POVWA1_035540</name>
</gene>
<feature type="region of interest" description="Disordered" evidence="6">
    <location>
        <begin position="19"/>
        <end position="111"/>
    </location>
</feature>
<feature type="compositionally biased region" description="Basic and acidic residues" evidence="6">
    <location>
        <begin position="429"/>
        <end position="438"/>
    </location>
</feature>
<evidence type="ECO:0000256" key="3">
    <source>
        <dbReference type="ARBA" id="ARBA00022553"/>
    </source>
</evidence>
<protein>
    <recommendedName>
        <fullName evidence="7">Sas10 C-terminal domain-containing protein</fullName>
    </recommendedName>
</protein>
<dbReference type="PANTHER" id="PTHR13237">
    <property type="entry name" value="SOMETHING ABOUT SILENCING PROTEIN 10-RELATED"/>
    <property type="match status" value="1"/>
</dbReference>
<feature type="region of interest" description="Disordered" evidence="6">
    <location>
        <begin position="353"/>
        <end position="438"/>
    </location>
</feature>
<feature type="compositionally biased region" description="Acidic residues" evidence="6">
    <location>
        <begin position="81"/>
        <end position="107"/>
    </location>
</feature>
<feature type="compositionally biased region" description="Basic residues" evidence="6">
    <location>
        <begin position="67"/>
        <end position="76"/>
    </location>
</feature>
<evidence type="ECO:0000313" key="8">
    <source>
        <dbReference type="EMBL" id="SBT37227.1"/>
    </source>
</evidence>
<feature type="region of interest" description="Disordered" evidence="6">
    <location>
        <begin position="123"/>
        <end position="144"/>
    </location>
</feature>
<feature type="compositionally biased region" description="Acidic residues" evidence="6">
    <location>
        <begin position="390"/>
        <end position="428"/>
    </location>
</feature>
<evidence type="ECO:0000256" key="6">
    <source>
        <dbReference type="SAM" id="MobiDB-lite"/>
    </source>
</evidence>
<name>A0A1A8Z059_PLAOA</name>
<feature type="compositionally biased region" description="Acidic residues" evidence="6">
    <location>
        <begin position="22"/>
        <end position="36"/>
    </location>
</feature>
<feature type="compositionally biased region" description="Basic and acidic residues" evidence="6">
    <location>
        <begin position="360"/>
        <end position="371"/>
    </location>
</feature>